<feature type="region of interest" description="Disordered" evidence="1">
    <location>
        <begin position="45"/>
        <end position="65"/>
    </location>
</feature>
<evidence type="ECO:0000313" key="2">
    <source>
        <dbReference type="EMBL" id="KAK1884953.1"/>
    </source>
</evidence>
<feature type="non-terminal residue" evidence="2">
    <location>
        <position position="134"/>
    </location>
</feature>
<dbReference type="EMBL" id="JASDAP010000021">
    <property type="protein sequence ID" value="KAK1884953.1"/>
    <property type="molecule type" value="Genomic_DNA"/>
</dbReference>
<gene>
    <name evidence="2" type="ORF">KUDE01_031150</name>
</gene>
<accession>A0AAD9BLK3</accession>
<evidence type="ECO:0000313" key="3">
    <source>
        <dbReference type="Proteomes" id="UP001228049"/>
    </source>
</evidence>
<feature type="non-terminal residue" evidence="2">
    <location>
        <position position="1"/>
    </location>
</feature>
<evidence type="ECO:0000256" key="1">
    <source>
        <dbReference type="SAM" id="MobiDB-lite"/>
    </source>
</evidence>
<sequence>CSSRGAGGSGGAQRGSKSIRLIDVGATQSEVCSLAFSVPMRKIPDDESPYEIGNTSEMVTSSSSPCDVCLSSALLGCTRELFEPLWEQRDAALPHRLTVGLPSLQLIIERQPFSGLHVSWWSQEQATKEAQSEG</sequence>
<keyword evidence="3" id="KW-1185">Reference proteome</keyword>
<organism evidence="2 3">
    <name type="scientific">Dissostichus eleginoides</name>
    <name type="common">Patagonian toothfish</name>
    <name type="synonym">Dissostichus amissus</name>
    <dbReference type="NCBI Taxonomy" id="100907"/>
    <lineage>
        <taxon>Eukaryota</taxon>
        <taxon>Metazoa</taxon>
        <taxon>Chordata</taxon>
        <taxon>Craniata</taxon>
        <taxon>Vertebrata</taxon>
        <taxon>Euteleostomi</taxon>
        <taxon>Actinopterygii</taxon>
        <taxon>Neopterygii</taxon>
        <taxon>Teleostei</taxon>
        <taxon>Neoteleostei</taxon>
        <taxon>Acanthomorphata</taxon>
        <taxon>Eupercaria</taxon>
        <taxon>Perciformes</taxon>
        <taxon>Notothenioidei</taxon>
        <taxon>Nototheniidae</taxon>
        <taxon>Dissostichus</taxon>
    </lineage>
</organism>
<name>A0AAD9BLK3_DISEL</name>
<protein>
    <submittedName>
        <fullName evidence="2">Uncharacterized protein</fullName>
    </submittedName>
</protein>
<comment type="caution">
    <text evidence="2">The sequence shown here is derived from an EMBL/GenBank/DDBJ whole genome shotgun (WGS) entry which is preliminary data.</text>
</comment>
<reference evidence="2" key="1">
    <citation type="submission" date="2023-04" db="EMBL/GenBank/DDBJ databases">
        <title>Chromosome-level genome of Chaenocephalus aceratus.</title>
        <authorList>
            <person name="Park H."/>
        </authorList>
    </citation>
    <scope>NUCLEOTIDE SEQUENCE</scope>
    <source>
        <strain evidence="2">DE</strain>
        <tissue evidence="2">Muscle</tissue>
    </source>
</reference>
<dbReference type="AlphaFoldDB" id="A0AAD9BLK3"/>
<proteinExistence type="predicted"/>
<dbReference type="Proteomes" id="UP001228049">
    <property type="component" value="Unassembled WGS sequence"/>
</dbReference>